<evidence type="ECO:0000256" key="1">
    <source>
        <dbReference type="SAM" id="MobiDB-lite"/>
    </source>
</evidence>
<feature type="transmembrane region" description="Helical" evidence="2">
    <location>
        <begin position="20"/>
        <end position="38"/>
    </location>
</feature>
<feature type="transmembrane region" description="Helical" evidence="2">
    <location>
        <begin position="44"/>
        <end position="69"/>
    </location>
</feature>
<sequence>MLIWAAFLTAGFLCAPLLRWPGFVITTFLVIVLYWVIVGLPSPWVLSYAISFMLITIAMQSGYIVGLLATAKLIQTRDNVAVFRKRHTIARLAKPSEESGPVARRIEQGPVQRGE</sequence>
<name>A0ABU0FA11_9HYPH</name>
<comment type="caution">
    <text evidence="3">The sequence shown here is derived from an EMBL/GenBank/DDBJ whole genome shotgun (WGS) entry which is preliminary data.</text>
</comment>
<feature type="region of interest" description="Disordered" evidence="1">
    <location>
        <begin position="94"/>
        <end position="115"/>
    </location>
</feature>
<evidence type="ECO:0000313" key="3">
    <source>
        <dbReference type="EMBL" id="MDQ0391451.1"/>
    </source>
</evidence>
<keyword evidence="2" id="KW-1133">Transmembrane helix</keyword>
<evidence type="ECO:0000313" key="4">
    <source>
        <dbReference type="Proteomes" id="UP001237448"/>
    </source>
</evidence>
<keyword evidence="2" id="KW-0812">Transmembrane</keyword>
<dbReference type="EMBL" id="JAUSVK010000001">
    <property type="protein sequence ID" value="MDQ0391451.1"/>
    <property type="molecule type" value="Genomic_DNA"/>
</dbReference>
<protein>
    <submittedName>
        <fullName evidence="3">Uncharacterized protein</fullName>
    </submittedName>
</protein>
<dbReference type="Proteomes" id="UP001237448">
    <property type="component" value="Unassembled WGS sequence"/>
</dbReference>
<keyword evidence="2" id="KW-0472">Membrane</keyword>
<keyword evidence="4" id="KW-1185">Reference proteome</keyword>
<evidence type="ECO:0000256" key="2">
    <source>
        <dbReference type="SAM" id="Phobius"/>
    </source>
</evidence>
<reference evidence="3 4" key="1">
    <citation type="submission" date="2023-07" db="EMBL/GenBank/DDBJ databases">
        <title>Genomic Encyclopedia of Type Strains, Phase IV (KMG-IV): sequencing the most valuable type-strain genomes for metagenomic binning, comparative biology and taxonomic classification.</title>
        <authorList>
            <person name="Goeker M."/>
        </authorList>
    </citation>
    <scope>NUCLEOTIDE SEQUENCE [LARGE SCALE GENOMIC DNA]</scope>
    <source>
        <strain evidence="3 4">DSM 5896</strain>
    </source>
</reference>
<proteinExistence type="predicted"/>
<organism evidence="3 4">
    <name type="scientific">Labrys monachus</name>
    <dbReference type="NCBI Taxonomy" id="217067"/>
    <lineage>
        <taxon>Bacteria</taxon>
        <taxon>Pseudomonadati</taxon>
        <taxon>Pseudomonadota</taxon>
        <taxon>Alphaproteobacteria</taxon>
        <taxon>Hyphomicrobiales</taxon>
        <taxon>Xanthobacteraceae</taxon>
        <taxon>Labrys</taxon>
    </lineage>
</organism>
<gene>
    <name evidence="3" type="ORF">J3R73_001243</name>
</gene>
<dbReference type="RefSeq" id="WP_307423788.1">
    <property type="nucleotide sequence ID" value="NZ_JAUSVK010000001.1"/>
</dbReference>
<accession>A0ABU0FA11</accession>